<evidence type="ECO:0000313" key="1">
    <source>
        <dbReference type="EMBL" id="MBF4102689.1"/>
    </source>
</evidence>
<protein>
    <submittedName>
        <fullName evidence="1">VENN motif pre-toxin domain-containing protein</fullName>
    </submittedName>
</protein>
<dbReference type="RefSeq" id="WP_013747004.1">
    <property type="nucleotide sequence ID" value="NZ_AP035889.1"/>
</dbReference>
<organism evidence="1">
    <name type="scientific">Gallibacterium anatis</name>
    <dbReference type="NCBI Taxonomy" id="750"/>
    <lineage>
        <taxon>Bacteria</taxon>
        <taxon>Pseudomonadati</taxon>
        <taxon>Pseudomonadota</taxon>
        <taxon>Gammaproteobacteria</taxon>
        <taxon>Pasteurellales</taxon>
        <taxon>Pasteurellaceae</taxon>
        <taxon>Gallibacterium</taxon>
    </lineage>
</organism>
<proteinExistence type="predicted"/>
<dbReference type="EMBL" id="JADION010000021">
    <property type="protein sequence ID" value="MBF4102689.1"/>
    <property type="molecule type" value="Genomic_DNA"/>
</dbReference>
<gene>
    <name evidence="1" type="ORF">INT80_08360</name>
</gene>
<name>A0A930UX18_9PAST</name>
<accession>A0A930UX18</accession>
<sequence>MPLQGIATGEATQAAVGGLISDSTAGAINAAEIGKRAIDIISLNPKLI</sequence>
<reference evidence="1" key="1">
    <citation type="submission" date="2020-11" db="EMBL/GenBank/DDBJ databases">
        <title>Gallibacterium anatis 1637, full genome, WGS.</title>
        <authorList>
            <person name="Laishevtcev A.I."/>
            <person name="Yakimova E.A."/>
            <person name="Petkovich D."/>
            <person name="Stepanova T.V."/>
            <person name="Kalendr R.S."/>
            <person name="Rubalsky E.O."/>
            <person name="Zulkarneev E.R."/>
            <person name="Aleshkin A.V."/>
        </authorList>
    </citation>
    <scope>NUCLEOTIDE SEQUENCE</scope>
    <source>
        <strain evidence="1">1637</strain>
    </source>
</reference>
<dbReference type="AlphaFoldDB" id="A0A930UX18"/>
<comment type="caution">
    <text evidence="1">The sequence shown here is derived from an EMBL/GenBank/DDBJ whole genome shotgun (WGS) entry which is preliminary data.</text>
</comment>